<accession>A0A9D7SAZ4</accession>
<organism evidence="1 2">
    <name type="scientific">Candidatus Defluviibacterium haderslevense</name>
    <dbReference type="NCBI Taxonomy" id="2981993"/>
    <lineage>
        <taxon>Bacteria</taxon>
        <taxon>Pseudomonadati</taxon>
        <taxon>Bacteroidota</taxon>
        <taxon>Saprospiria</taxon>
        <taxon>Saprospirales</taxon>
        <taxon>Saprospiraceae</taxon>
        <taxon>Candidatus Defluviibacterium</taxon>
    </lineage>
</organism>
<name>A0A9D7SAZ4_9BACT</name>
<dbReference type="AlphaFoldDB" id="A0A9D7SAZ4"/>
<dbReference type="EMBL" id="JADKFW010000015">
    <property type="protein sequence ID" value="MBK9719043.1"/>
    <property type="molecule type" value="Genomic_DNA"/>
</dbReference>
<sequence>MWYGVDPFAEDAPDWISYHYGFINPIKMIDPDGQFETEADAKAYAKEH</sequence>
<protein>
    <submittedName>
        <fullName evidence="1">Uncharacterized protein</fullName>
    </submittedName>
</protein>
<proteinExistence type="predicted"/>
<comment type="caution">
    <text evidence="1">The sequence shown here is derived from an EMBL/GenBank/DDBJ whole genome shotgun (WGS) entry which is preliminary data.</text>
</comment>
<gene>
    <name evidence="1" type="ORF">IPO85_16315</name>
</gene>
<evidence type="ECO:0000313" key="1">
    <source>
        <dbReference type="EMBL" id="MBK9719043.1"/>
    </source>
</evidence>
<reference evidence="1 2" key="1">
    <citation type="submission" date="2020-10" db="EMBL/GenBank/DDBJ databases">
        <title>Connecting structure to function with the recovery of over 1000 high-quality activated sludge metagenome-assembled genomes encoding full-length rRNA genes using long-read sequencing.</title>
        <authorList>
            <person name="Singleton C.M."/>
            <person name="Petriglieri F."/>
            <person name="Kristensen J.M."/>
            <person name="Kirkegaard R.H."/>
            <person name="Michaelsen T.Y."/>
            <person name="Andersen M.H."/>
            <person name="Karst S.M."/>
            <person name="Dueholm M.S."/>
            <person name="Nielsen P.H."/>
            <person name="Albertsen M."/>
        </authorList>
    </citation>
    <scope>NUCLEOTIDE SEQUENCE [LARGE SCALE GENOMIC DNA]</scope>
    <source>
        <strain evidence="1">Ribe_18-Q3-R11-54_BAT3C.373</strain>
    </source>
</reference>
<evidence type="ECO:0000313" key="2">
    <source>
        <dbReference type="Proteomes" id="UP000808349"/>
    </source>
</evidence>
<dbReference type="Proteomes" id="UP000808349">
    <property type="component" value="Unassembled WGS sequence"/>
</dbReference>